<keyword evidence="1" id="KW-0808">Transferase</keyword>
<dbReference type="Proteomes" id="UP001500751">
    <property type="component" value="Unassembled WGS sequence"/>
</dbReference>
<evidence type="ECO:0000256" key="1">
    <source>
        <dbReference type="ARBA" id="ARBA00022679"/>
    </source>
</evidence>
<sequence>MASEFADDLSWRPLLVSDAEYLADLLNAAEDADGGEEHYSAEDAAEELADPTLDLPRASVAAFDGDLLVGYLTAMVRPLATGEHRVLLDGTVRPTHRRRGIGTRLLREGIELARAAHDRIHPNLKLIIDVQRLDTVAGAQALYASFGFMPVRYFQHMRHPLGGSVKEVAVPGGLALEGWSPGTDPEFHRIRNEAFRDNWGAAPVTAEQWTVRYANRNMRPEVSFLLRDQNGGEAVGMLLTLSWDADTEASGVRDAYIMLIGTLREHRRRGVAGALLSQALRAAQENGFERASLVVDAENPTGAFGLYENAGFVPHIRTTRWALDG</sequence>
<evidence type="ECO:0000313" key="4">
    <source>
        <dbReference type="EMBL" id="GAA2044710.1"/>
    </source>
</evidence>
<dbReference type="RefSeq" id="WP_344668611.1">
    <property type="nucleotide sequence ID" value="NZ_BAAAQN010000037.1"/>
</dbReference>
<dbReference type="PANTHER" id="PTHR43420:SF47">
    <property type="entry name" value="N-ACETYLTRANSFERASE DOMAIN-CONTAINING PROTEIN"/>
    <property type="match status" value="1"/>
</dbReference>
<proteinExistence type="predicted"/>
<evidence type="ECO:0000259" key="3">
    <source>
        <dbReference type="PROSITE" id="PS51186"/>
    </source>
</evidence>
<feature type="domain" description="N-acetyltransferase" evidence="3">
    <location>
        <begin position="174"/>
        <end position="325"/>
    </location>
</feature>
<dbReference type="InterPro" id="IPR016181">
    <property type="entry name" value="Acyl_CoA_acyltransferase"/>
</dbReference>
<dbReference type="CDD" id="cd04301">
    <property type="entry name" value="NAT_SF"/>
    <property type="match status" value="2"/>
</dbReference>
<dbReference type="PROSITE" id="PS51186">
    <property type="entry name" value="GNAT"/>
    <property type="match status" value="2"/>
</dbReference>
<evidence type="ECO:0000313" key="5">
    <source>
        <dbReference type="Proteomes" id="UP001500751"/>
    </source>
</evidence>
<keyword evidence="2" id="KW-0012">Acyltransferase</keyword>
<protein>
    <submittedName>
        <fullName evidence="4">GNAT family N-acetyltransferase</fullName>
    </submittedName>
</protein>
<accession>A0ABP5GDS1</accession>
<keyword evidence="5" id="KW-1185">Reference proteome</keyword>
<feature type="domain" description="N-acetyltransferase" evidence="3">
    <location>
        <begin position="9"/>
        <end position="177"/>
    </location>
</feature>
<dbReference type="EMBL" id="BAAAQN010000037">
    <property type="protein sequence ID" value="GAA2044710.1"/>
    <property type="molecule type" value="Genomic_DNA"/>
</dbReference>
<evidence type="ECO:0000256" key="2">
    <source>
        <dbReference type="ARBA" id="ARBA00023315"/>
    </source>
</evidence>
<dbReference type="Gene3D" id="3.40.630.30">
    <property type="match status" value="1"/>
</dbReference>
<dbReference type="InterPro" id="IPR050680">
    <property type="entry name" value="YpeA/RimI_acetyltransf"/>
</dbReference>
<name>A0ABP5GDS1_9ACTN</name>
<dbReference type="InterPro" id="IPR000182">
    <property type="entry name" value="GNAT_dom"/>
</dbReference>
<dbReference type="PANTHER" id="PTHR43420">
    <property type="entry name" value="ACETYLTRANSFERASE"/>
    <property type="match status" value="1"/>
</dbReference>
<dbReference type="SUPFAM" id="SSF55729">
    <property type="entry name" value="Acyl-CoA N-acyltransferases (Nat)"/>
    <property type="match status" value="2"/>
</dbReference>
<reference evidence="5" key="1">
    <citation type="journal article" date="2019" name="Int. J. Syst. Evol. Microbiol.">
        <title>The Global Catalogue of Microorganisms (GCM) 10K type strain sequencing project: providing services to taxonomists for standard genome sequencing and annotation.</title>
        <authorList>
            <consortium name="The Broad Institute Genomics Platform"/>
            <consortium name="The Broad Institute Genome Sequencing Center for Infectious Disease"/>
            <person name="Wu L."/>
            <person name="Ma J."/>
        </authorList>
    </citation>
    <scope>NUCLEOTIDE SEQUENCE [LARGE SCALE GENOMIC DNA]</scope>
    <source>
        <strain evidence="5">JCM 16014</strain>
    </source>
</reference>
<dbReference type="Pfam" id="PF00583">
    <property type="entry name" value="Acetyltransf_1"/>
    <property type="match status" value="2"/>
</dbReference>
<gene>
    <name evidence="4" type="ORF">GCM10009839_55590</name>
</gene>
<organism evidence="4 5">
    <name type="scientific">Catenulispora yoronensis</name>
    <dbReference type="NCBI Taxonomy" id="450799"/>
    <lineage>
        <taxon>Bacteria</taxon>
        <taxon>Bacillati</taxon>
        <taxon>Actinomycetota</taxon>
        <taxon>Actinomycetes</taxon>
        <taxon>Catenulisporales</taxon>
        <taxon>Catenulisporaceae</taxon>
        <taxon>Catenulispora</taxon>
    </lineage>
</organism>
<comment type="caution">
    <text evidence="4">The sequence shown here is derived from an EMBL/GenBank/DDBJ whole genome shotgun (WGS) entry which is preliminary data.</text>
</comment>